<dbReference type="Proteomes" id="UP000836841">
    <property type="component" value="Unassembled WGS sequence"/>
</dbReference>
<dbReference type="Gene3D" id="3.30.1370.10">
    <property type="entry name" value="K Homology domain, type 1"/>
    <property type="match status" value="1"/>
</dbReference>
<feature type="non-terminal residue" evidence="4">
    <location>
        <position position="278"/>
    </location>
</feature>
<proteinExistence type="predicted"/>
<dbReference type="InterPro" id="IPR004087">
    <property type="entry name" value="KH_dom"/>
</dbReference>
<feature type="domain" description="K Homology" evidence="3">
    <location>
        <begin position="128"/>
        <end position="228"/>
    </location>
</feature>
<keyword evidence="1" id="KW-0694">RNA-binding</keyword>
<feature type="region of interest" description="Disordered" evidence="2">
    <location>
        <begin position="1"/>
        <end position="24"/>
    </location>
</feature>
<sequence length="278" mass="30925">LYSQDLSFSPARAASPQVRANPDGDNSQYLAELLAEHQKLEPFIQVVPLCSRLLNQEILRVSGVNQELSDYERLQRGSPSPMASSELLPNLGGTGLGGWSGLPFEKFSGPEGRMDWQAAQGSPSSFIVKRVLRLDIPVDSYPNFNFVGRLLGPRGNSLKRVEASTGCRVFIRGKGSIRDLDKEETLRGRPGYEHLNDPLHILIEAELPVNIVDAQLRQAREIIEEVLKPVDESQDFYKMQQLRELALLNSNTREESPRPCGSASPFNSVGIKRTKTGW</sequence>
<name>A0AAU9RSA7_THLAR</name>
<keyword evidence="5" id="KW-1185">Reference proteome</keyword>
<comment type="caution">
    <text evidence="4">The sequence shown here is derived from an EMBL/GenBank/DDBJ whole genome shotgun (WGS) entry which is preliminary data.</text>
</comment>
<dbReference type="InterPro" id="IPR055256">
    <property type="entry name" value="KH_1_KHDC4/BBP-like"/>
</dbReference>
<evidence type="ECO:0000256" key="2">
    <source>
        <dbReference type="SAM" id="MobiDB-lite"/>
    </source>
</evidence>
<evidence type="ECO:0000313" key="5">
    <source>
        <dbReference type="Proteomes" id="UP000836841"/>
    </source>
</evidence>
<dbReference type="AlphaFoldDB" id="A0AAU9RSA7"/>
<evidence type="ECO:0000256" key="1">
    <source>
        <dbReference type="ARBA" id="ARBA00022884"/>
    </source>
</evidence>
<feature type="non-terminal residue" evidence="4">
    <location>
        <position position="1"/>
    </location>
</feature>
<dbReference type="GO" id="GO:0048024">
    <property type="term" value="P:regulation of mRNA splicing, via spliceosome"/>
    <property type="evidence" value="ECO:0007669"/>
    <property type="project" value="TreeGrafter"/>
</dbReference>
<dbReference type="SMART" id="SM00322">
    <property type="entry name" value="KH"/>
    <property type="match status" value="1"/>
</dbReference>
<evidence type="ECO:0000313" key="4">
    <source>
        <dbReference type="EMBL" id="CAH2049793.1"/>
    </source>
</evidence>
<dbReference type="GO" id="GO:0005634">
    <property type="term" value="C:nucleus"/>
    <property type="evidence" value="ECO:0007669"/>
    <property type="project" value="TreeGrafter"/>
</dbReference>
<dbReference type="InterPro" id="IPR045071">
    <property type="entry name" value="BBP-like"/>
</dbReference>
<dbReference type="SUPFAM" id="SSF54791">
    <property type="entry name" value="Eukaryotic type KH-domain (KH-domain type I)"/>
    <property type="match status" value="1"/>
</dbReference>
<accession>A0AAU9RSA7</accession>
<feature type="region of interest" description="Disordered" evidence="2">
    <location>
        <begin position="252"/>
        <end position="278"/>
    </location>
</feature>
<dbReference type="PANTHER" id="PTHR11208:SF142">
    <property type="entry name" value="K HOMOLOGY DOMAIN-CONTAINING PROTEIN"/>
    <property type="match status" value="1"/>
</dbReference>
<dbReference type="EMBL" id="CAJVSB020000351">
    <property type="protein sequence ID" value="CAH2049793.1"/>
    <property type="molecule type" value="Genomic_DNA"/>
</dbReference>
<organism evidence="4 5">
    <name type="scientific">Thlaspi arvense</name>
    <name type="common">Field penny-cress</name>
    <dbReference type="NCBI Taxonomy" id="13288"/>
    <lineage>
        <taxon>Eukaryota</taxon>
        <taxon>Viridiplantae</taxon>
        <taxon>Streptophyta</taxon>
        <taxon>Embryophyta</taxon>
        <taxon>Tracheophyta</taxon>
        <taxon>Spermatophyta</taxon>
        <taxon>Magnoliopsida</taxon>
        <taxon>eudicotyledons</taxon>
        <taxon>Gunneridae</taxon>
        <taxon>Pentapetalae</taxon>
        <taxon>rosids</taxon>
        <taxon>malvids</taxon>
        <taxon>Brassicales</taxon>
        <taxon>Brassicaceae</taxon>
        <taxon>Thlaspideae</taxon>
        <taxon>Thlaspi</taxon>
    </lineage>
</organism>
<dbReference type="Pfam" id="PF16544">
    <property type="entry name" value="STAR_dimer"/>
    <property type="match status" value="1"/>
</dbReference>
<evidence type="ECO:0000259" key="3">
    <source>
        <dbReference type="SMART" id="SM00322"/>
    </source>
</evidence>
<protein>
    <recommendedName>
        <fullName evidence="3">K Homology domain-containing protein</fullName>
    </recommendedName>
</protein>
<gene>
    <name evidence="4" type="ORF">TAV2_LOCUS8434</name>
</gene>
<dbReference type="InterPro" id="IPR032377">
    <property type="entry name" value="STAR_dimer"/>
</dbReference>
<dbReference type="GO" id="GO:0003729">
    <property type="term" value="F:mRNA binding"/>
    <property type="evidence" value="ECO:0007669"/>
    <property type="project" value="TreeGrafter"/>
</dbReference>
<dbReference type="InterPro" id="IPR036612">
    <property type="entry name" value="KH_dom_type_1_sf"/>
</dbReference>
<reference evidence="4 5" key="1">
    <citation type="submission" date="2022-03" db="EMBL/GenBank/DDBJ databases">
        <authorList>
            <person name="Nunn A."/>
            <person name="Chopra R."/>
            <person name="Nunn A."/>
            <person name="Contreras Garrido A."/>
        </authorList>
    </citation>
    <scope>NUCLEOTIDE SEQUENCE [LARGE SCALE GENOMIC DNA]</scope>
</reference>
<dbReference type="Pfam" id="PF22675">
    <property type="entry name" value="KH-I_KHDC4-BBP"/>
    <property type="match status" value="1"/>
</dbReference>
<dbReference type="PANTHER" id="PTHR11208">
    <property type="entry name" value="RNA-BINDING PROTEIN RELATED"/>
    <property type="match status" value="1"/>
</dbReference>